<dbReference type="EMBL" id="LGRX02012254">
    <property type="protein sequence ID" value="KAK3267689.1"/>
    <property type="molecule type" value="Genomic_DNA"/>
</dbReference>
<dbReference type="AlphaFoldDB" id="A0AAE0FXA5"/>
<proteinExistence type="predicted"/>
<protein>
    <submittedName>
        <fullName evidence="1">Uncharacterized protein</fullName>
    </submittedName>
</protein>
<gene>
    <name evidence="1" type="ORF">CYMTET_23771</name>
</gene>
<evidence type="ECO:0000313" key="2">
    <source>
        <dbReference type="Proteomes" id="UP001190700"/>
    </source>
</evidence>
<accession>A0AAE0FXA5</accession>
<organism evidence="1 2">
    <name type="scientific">Cymbomonas tetramitiformis</name>
    <dbReference type="NCBI Taxonomy" id="36881"/>
    <lineage>
        <taxon>Eukaryota</taxon>
        <taxon>Viridiplantae</taxon>
        <taxon>Chlorophyta</taxon>
        <taxon>Pyramimonadophyceae</taxon>
        <taxon>Pyramimonadales</taxon>
        <taxon>Pyramimonadaceae</taxon>
        <taxon>Cymbomonas</taxon>
    </lineage>
</organism>
<sequence>MLREIYLGISTTADVAEEDSDVVRGAKEETVQQNMVLSFSASRHASLLLFLACFQCIASADMTACQSELSVYMNQFTTMESAIEMVTQPEFANSVCQACGIEDLDNIYGKAAPLMEYAGCNKTSVDDIINLLEAVVKFACSTNSAGDSCAASIAAGLDGLGVNLPELVESGTFDTSSLDIGSICSSLSGMGCCWPSAVDLITALFDAMCGDVSELSTYNGLLSVACNGWFYPKVDRLHGRESGLGLRQRKLSNLYLPVATRSEVCAGYTTPEVTKCSIDTENLHGVDCDVVQQVRSASAASV</sequence>
<reference evidence="1 2" key="1">
    <citation type="journal article" date="2015" name="Genome Biol. Evol.">
        <title>Comparative Genomics of a Bacterivorous Green Alga Reveals Evolutionary Causalities and Consequences of Phago-Mixotrophic Mode of Nutrition.</title>
        <authorList>
            <person name="Burns J.A."/>
            <person name="Paasch A."/>
            <person name="Narechania A."/>
            <person name="Kim E."/>
        </authorList>
    </citation>
    <scope>NUCLEOTIDE SEQUENCE [LARGE SCALE GENOMIC DNA]</scope>
    <source>
        <strain evidence="1 2">PLY_AMNH</strain>
    </source>
</reference>
<evidence type="ECO:0000313" key="1">
    <source>
        <dbReference type="EMBL" id="KAK3267689.1"/>
    </source>
</evidence>
<keyword evidence="2" id="KW-1185">Reference proteome</keyword>
<dbReference type="Proteomes" id="UP001190700">
    <property type="component" value="Unassembled WGS sequence"/>
</dbReference>
<name>A0AAE0FXA5_9CHLO</name>
<comment type="caution">
    <text evidence="1">The sequence shown here is derived from an EMBL/GenBank/DDBJ whole genome shotgun (WGS) entry which is preliminary data.</text>
</comment>